<organism evidence="6 7">
    <name type="scientific">Paramecium pentaurelia</name>
    <dbReference type="NCBI Taxonomy" id="43138"/>
    <lineage>
        <taxon>Eukaryota</taxon>
        <taxon>Sar</taxon>
        <taxon>Alveolata</taxon>
        <taxon>Ciliophora</taxon>
        <taxon>Intramacronucleata</taxon>
        <taxon>Oligohymenophorea</taxon>
        <taxon>Peniculida</taxon>
        <taxon>Parameciidae</taxon>
        <taxon>Paramecium</taxon>
    </lineage>
</organism>
<feature type="domain" description="EGF-like" evidence="5">
    <location>
        <begin position="648"/>
        <end position="688"/>
    </location>
</feature>
<evidence type="ECO:0000259" key="5">
    <source>
        <dbReference type="SMART" id="SM00181"/>
    </source>
</evidence>
<evidence type="ECO:0000256" key="2">
    <source>
        <dbReference type="SAM" id="MobiDB-lite"/>
    </source>
</evidence>
<feature type="compositionally biased region" description="Polar residues" evidence="2">
    <location>
        <begin position="2484"/>
        <end position="2505"/>
    </location>
</feature>
<keyword evidence="7" id="KW-1185">Reference proteome</keyword>
<keyword evidence="3" id="KW-1133">Transmembrane helix</keyword>
<dbReference type="EMBL" id="CAJJDO010000158">
    <property type="protein sequence ID" value="CAD8210205.1"/>
    <property type="molecule type" value="Genomic_DNA"/>
</dbReference>
<feature type="domain" description="EGF-like" evidence="5">
    <location>
        <begin position="923"/>
        <end position="954"/>
    </location>
</feature>
<feature type="domain" description="EGF-like" evidence="5">
    <location>
        <begin position="1130"/>
        <end position="1166"/>
    </location>
</feature>
<feature type="coiled-coil region" evidence="1">
    <location>
        <begin position="2339"/>
        <end position="2377"/>
    </location>
</feature>
<feature type="region of interest" description="Disordered" evidence="2">
    <location>
        <begin position="2484"/>
        <end position="2513"/>
    </location>
</feature>
<feature type="domain" description="EGF-like" evidence="5">
    <location>
        <begin position="1216"/>
        <end position="1252"/>
    </location>
</feature>
<dbReference type="SMART" id="SM01411">
    <property type="entry name" value="Ephrin_rec_like"/>
    <property type="match status" value="4"/>
</dbReference>
<dbReference type="InterPro" id="IPR000742">
    <property type="entry name" value="EGF"/>
</dbReference>
<sequence length="2702" mass="305209">MIIFIFLFFEQLIMRSKCKYLVLTDLTNESAGSLWSDETLSLPLSFCTNGLSENYIGVDTSLSSIYWKRTFTLPKTSRVYVYFEYSISGNWNNDELQIFANDLKVYSEKFTLTDSNKNCIQRLVYESQAYFVINMRFDTLKFEVKISNSNLGIYIKNLVLLQQQQRGRNEILQFIDYIPTCSPNYYFQQYFCKCKGDLVYQSNLCIATCGQNYLYDSTEKECYEKEHCTACIGTQTTLTCDTGYYKYHESDITLSNCVKRCPNSYYQDETAKACIKMQSYLQTNENGGEQVDHYYFFTSIPEFMHFYTYNHLMATVVSTPEKIKERNFFFYGDKFYIGSFDTFQQQKVLITQIIKNSQHKIRFRAIAHFLDFNPTKFDITINGIKQTAAVLQIDNVNRLQISKSDYIAYLDYTWQRTEQYPITQNTILFEIEQPQQGGNYIGVFYLDDINIYQFQCQAGCNTCFTYAFCTPCLYPANKDPTDCSCLTGYVMQNNQCITCPTYCTTCVTAGVCVDCLTSTKRINTPICDQCPVNYYVDSGKADCQPCQTGCHQCTVGTSCVQCANGYFRNQSNQCVIQCPDGQFNDSSNVNDPKCSICDNNCLKCQTLATTCTACKGLAILVSNHCYLCSEGQYLSGTTCLPCINGCQICSTITCTTCQDSYYYKSSTNECLAVCDPGYFGNTATKTCDQCDSNCQTCLAGTNKDCVTCPTGKVLNVQNIISGECQTNCLIGFYKVDTGCAKCWKGCSACMDSTQACLTCASKFYRLKTTNWCYETCPDGFYNNQIGFLCSPCNSQCKTCYGFSELTCLSCNAPLAYFQNQCLTECYDGYGSINNVCEPCAANCKKCFGTQPNECLECMTGFYTLNNQCYVKCPKSFIGIRPQYVCKCIYDNCITCTSTQYFLDNQCYAVCPTGYFGYNGLCIKCDVTCGTCFGEGIDECTTCNSGLVLYKNTCITECLGNLYHDLVANECKTCNTECTACTGPNNNQCTACPNEKLLTIEHTCKDQCTDGSYPVVNEQRCYACHATCKTCFGPSDENCLTCTNLFQANQCVNTCSAGFTINATGTACDSDFPLNISICSYQCKTCELAPRFCKLCAGNRTPNPPNCDCESGYYDDGTNSICPKCANKCLTCKGLATLCLKCKGDRLLPQCNCPEYYYDDGESVNCVKCQDNCKTCDVNGCTSCLGDRITVPSCVCPDGYFDSYQFYCSQCAKKCTTCNGSAELCTVCSGIRVNKPICGCPNGYFENSDLECQQCDSTCKDCNQYGCLSCFGNRVGPINGECKCDTKGISRFSIGSVYCTDCSLGVPYFGLNDEFTGFTIDFGGSVALYDSLTGDSDSLCNIIFDDDTLALLGTDPICNDDFSIIFGHNPIIQVGDTIQLKTVFLLQGCSYRFLQILPNTLSIPAAIDQSTHKPTVRFTDSTSPNVCQQLTIKFEELFYNGKQNLKIISWNQILPVIVDPVIATILSSNTLNNSDTLIFPERLFQSGVLYKFGAQIESFAKLQNLQTFQFQVSQQSTITFKQDTLISQYNRFQNIQIPNKILYSNCIEKDPPEQLLSYEIILKNTKKRLINGTLTDNLVDGFQFDVLLEFPPFYFNFTNPYILVFNTKLTRSDYTTSSQSTFELFIVPSTPILTIAGGNRMLGFTQELYLNTTITDKDLTADEVAKVTYTCYWMCEDIVNGTACQNQMNETIIFDNNCNQFIPSRTFEPYKAVNFQVEIIKENVNYSTKVSIQFIELDLPALTIQGVDPLALHNYYDEFIFKLTYPGIDPDVLMYAGAVIYDQVVQATFQFYYLDFKFKIQDYFTNFDIVKGNAGRLRLSVYDPRFIMPSLNTQMLTLNIPPQKCELSYEKKESFVEFLDYLEVNVINCEDVDTPLKYSVMLFPNQSIYKTDLENSKFYHYFLIIPPQNNSKFNLTLPYSNNHDSLIVVNIEDQQGGIVNITELIQIKQYANLSEDNIRNYQLRLHSFDEQLIGYSIITNRLTQFNGLIDYKEELFNELLAIDKNDTFLSNQTETLYHSLSSILSQNVSLISLNETHLLNQLNYRIKLAAAELIRLTDLQNNNKLTSIQNIEKTNFVKQYYTYTHILSSYINYRVNQNQTATEIQAQLDSMINYLQDISVANEPMYKVSSNSVNMNFGFLTSKLANEATGSTIKDTSQNRLLEAEADTSNANYSQTTNFFKFSQTRFIDNPFYSSAGFPKNSSGYQAVDPKLAIKNATETTKNMTSSMKMKFPTAKQLPTNTSTKCIAQVDSGSWNADVCKTKKVEGETICECESLNPTSIMESLDYLLDKASQVYSLDTLLAFASFPFYKTIVFYFYLFMTGGYAYVVYWGMKVDHVMYTRIAIEKEALEQKIKEEEEKLKQQEQQQEDEKKEENDGALRIEHIDTQNDANQSKAMLEQQEFNDVQPNYQEGNTIFNRNRVPKLTQAEANIQREQAPTLVEITDQTQLIQPNTNKVKSGLQVISSDENAHVAVDVQNATVNSQISPENKAENSPSDQPLQQQPEAQKTKPDENIVQQSISKIKAYIEYLKYFHQILSIVYKDDEEKPRGLRASIVYTSIMGSLAVLFVFGQPDNISLTLTLALLTAPVNKIYQVLLEKMLAHKKKSVRIGGAIVMIVTAAFISYTMLAGLVLSGSVETANQWSYIFIGTFSLDNLLYSPMQLVLQYGVHMGLINMPIIQKLLNKLLDSKAKEFLRRIFTRRR</sequence>
<dbReference type="SMART" id="SM00181">
    <property type="entry name" value="EGF"/>
    <property type="match status" value="13"/>
</dbReference>
<dbReference type="Proteomes" id="UP000689195">
    <property type="component" value="Unassembled WGS sequence"/>
</dbReference>
<feature type="domain" description="EGF-like" evidence="5">
    <location>
        <begin position="886"/>
        <end position="922"/>
    </location>
</feature>
<feature type="domain" description="EGF-like" evidence="5">
    <location>
        <begin position="1029"/>
        <end position="1068"/>
    </location>
</feature>
<feature type="transmembrane region" description="Helical" evidence="3">
    <location>
        <begin position="2575"/>
        <end position="2595"/>
    </location>
</feature>
<dbReference type="PANTHER" id="PTHR15332:SF175">
    <property type="entry name" value="PROPROTEIN CONVERTASE SUBTILISIN_KEXIN TYPE 5-LIKE"/>
    <property type="match status" value="1"/>
</dbReference>
<feature type="domain" description="EGF-like" evidence="5">
    <location>
        <begin position="505"/>
        <end position="544"/>
    </location>
</feature>
<evidence type="ECO:0000313" key="7">
    <source>
        <dbReference type="Proteomes" id="UP000689195"/>
    </source>
</evidence>
<dbReference type="OrthoDB" id="287441at2759"/>
<feature type="transmembrane region" description="Helical" evidence="3">
    <location>
        <begin position="2550"/>
        <end position="2569"/>
    </location>
</feature>
<protein>
    <recommendedName>
        <fullName evidence="5">EGF-like domain-containing protein</fullName>
    </recommendedName>
</protein>
<keyword evidence="1" id="KW-0175">Coiled coil</keyword>
<feature type="transmembrane region" description="Helical" evidence="3">
    <location>
        <begin position="2644"/>
        <end position="2664"/>
    </location>
</feature>
<evidence type="ECO:0000256" key="4">
    <source>
        <dbReference type="SAM" id="SignalP"/>
    </source>
</evidence>
<feature type="domain" description="EGF-like" evidence="5">
    <location>
        <begin position="603"/>
        <end position="640"/>
    </location>
</feature>
<feature type="domain" description="EGF-like" evidence="5">
    <location>
        <begin position="838"/>
        <end position="869"/>
    </location>
</feature>
<evidence type="ECO:0000256" key="3">
    <source>
        <dbReference type="SAM" id="Phobius"/>
    </source>
</evidence>
<feature type="domain" description="EGF-like" evidence="5">
    <location>
        <begin position="1084"/>
        <end position="1122"/>
    </location>
</feature>
<dbReference type="SMART" id="SM00261">
    <property type="entry name" value="FU"/>
    <property type="match status" value="17"/>
</dbReference>
<feature type="transmembrane region" description="Helical" evidence="3">
    <location>
        <begin position="2312"/>
        <end position="2332"/>
    </location>
</feature>
<evidence type="ECO:0000256" key="1">
    <source>
        <dbReference type="SAM" id="Coils"/>
    </source>
</evidence>
<feature type="domain" description="EGF-like" evidence="5">
    <location>
        <begin position="689"/>
        <end position="725"/>
    </location>
</feature>
<feature type="chain" id="PRO_5035919633" description="EGF-like domain-containing protein" evidence="4">
    <location>
        <begin position="19"/>
        <end position="2702"/>
    </location>
</feature>
<name>A0A8S1Y817_9CILI</name>
<feature type="domain" description="EGF-like" evidence="5">
    <location>
        <begin position="545"/>
        <end position="575"/>
    </location>
</feature>
<feature type="domain" description="EGF-like" evidence="5">
    <location>
        <begin position="1167"/>
        <end position="1208"/>
    </location>
</feature>
<feature type="signal peptide" evidence="4">
    <location>
        <begin position="1"/>
        <end position="18"/>
    </location>
</feature>
<reference evidence="6" key="1">
    <citation type="submission" date="2021-01" db="EMBL/GenBank/DDBJ databases">
        <authorList>
            <consortium name="Genoscope - CEA"/>
            <person name="William W."/>
        </authorList>
    </citation>
    <scope>NUCLEOTIDE SEQUENCE</scope>
</reference>
<evidence type="ECO:0000313" key="6">
    <source>
        <dbReference type="EMBL" id="CAD8210205.1"/>
    </source>
</evidence>
<comment type="caution">
    <text evidence="6">The sequence shown here is derived from an EMBL/GenBank/DDBJ whole genome shotgun (WGS) entry which is preliminary data.</text>
</comment>
<proteinExistence type="predicted"/>
<keyword evidence="3" id="KW-0472">Membrane</keyword>
<gene>
    <name evidence="6" type="ORF">PPENT_87.1.T1580058</name>
</gene>
<dbReference type="PANTHER" id="PTHR15332">
    <property type="entry name" value="PROPROTEIN CONVERTASE SUBTILISIN_KEXIN TYPE 5-LIKE"/>
    <property type="match status" value="1"/>
</dbReference>
<dbReference type="InterPro" id="IPR006212">
    <property type="entry name" value="Furin_repeat"/>
</dbReference>
<accession>A0A8S1Y817</accession>
<keyword evidence="3" id="KW-0812">Transmembrane</keyword>
<feature type="transmembrane region" description="Helical" evidence="3">
    <location>
        <begin position="2607"/>
        <end position="2632"/>
    </location>
</feature>
<keyword evidence="4" id="KW-0732">Signal</keyword>
<dbReference type="CDD" id="cd00064">
    <property type="entry name" value="FU"/>
    <property type="match status" value="6"/>
</dbReference>